<accession>A0A3N9X4L7</accession>
<name>A0A3N9X4L7_9ACTN</name>
<keyword evidence="1" id="KW-1133">Transmembrane helix</keyword>
<dbReference type="Proteomes" id="UP000282312">
    <property type="component" value="Unassembled WGS sequence"/>
</dbReference>
<evidence type="ECO:0000313" key="3">
    <source>
        <dbReference type="EMBL" id="RQX02283.1"/>
    </source>
</evidence>
<dbReference type="Pfam" id="PF09851">
    <property type="entry name" value="SHOCT"/>
    <property type="match status" value="1"/>
</dbReference>
<evidence type="ECO:0000313" key="4">
    <source>
        <dbReference type="Proteomes" id="UP000282312"/>
    </source>
</evidence>
<sequence>MGGFGYLLMLLNSLAFVGLLAAGGWVGWRALRDHGERRVGDPAERLLAERFARGEINDEEYQRRLDTLRHV</sequence>
<feature type="transmembrane region" description="Helical" evidence="1">
    <location>
        <begin position="6"/>
        <end position="28"/>
    </location>
</feature>
<feature type="domain" description="SHOCT" evidence="2">
    <location>
        <begin position="44"/>
        <end position="68"/>
    </location>
</feature>
<dbReference type="OrthoDB" id="3748887at2"/>
<organism evidence="3 4">
    <name type="scientific">Micromonospora inaquosa</name>
    <dbReference type="NCBI Taxonomy" id="2203716"/>
    <lineage>
        <taxon>Bacteria</taxon>
        <taxon>Bacillati</taxon>
        <taxon>Actinomycetota</taxon>
        <taxon>Actinomycetes</taxon>
        <taxon>Micromonosporales</taxon>
        <taxon>Micromonosporaceae</taxon>
        <taxon>Micromonospora</taxon>
    </lineage>
</organism>
<dbReference type="AlphaFoldDB" id="A0A3N9X4L7"/>
<evidence type="ECO:0000259" key="2">
    <source>
        <dbReference type="Pfam" id="PF09851"/>
    </source>
</evidence>
<proteinExistence type="predicted"/>
<reference evidence="3 4" key="1">
    <citation type="submission" date="2018-05" db="EMBL/GenBank/DDBJ databases">
        <title>Micromonospora from Atacama Desert.</title>
        <authorList>
            <person name="Carro L."/>
            <person name="Goodfellow M."/>
            <person name="Klenk H.-P."/>
        </authorList>
    </citation>
    <scope>NUCLEOTIDE SEQUENCE [LARGE SCALE GENOMIC DNA]</scope>
    <source>
        <strain evidence="3 4">LB39</strain>
    </source>
</reference>
<keyword evidence="4" id="KW-1185">Reference proteome</keyword>
<evidence type="ECO:0000256" key="1">
    <source>
        <dbReference type="SAM" id="Phobius"/>
    </source>
</evidence>
<keyword evidence="1" id="KW-0472">Membrane</keyword>
<comment type="caution">
    <text evidence="3">The sequence shown here is derived from an EMBL/GenBank/DDBJ whole genome shotgun (WGS) entry which is preliminary data.</text>
</comment>
<dbReference type="EMBL" id="QGSZ01000210">
    <property type="protein sequence ID" value="RQX02283.1"/>
    <property type="molecule type" value="Genomic_DNA"/>
</dbReference>
<dbReference type="InterPro" id="IPR018649">
    <property type="entry name" value="SHOCT"/>
</dbReference>
<gene>
    <name evidence="3" type="ORF">DLJ59_15825</name>
</gene>
<protein>
    <recommendedName>
        <fullName evidence="2">SHOCT domain-containing protein</fullName>
    </recommendedName>
</protein>
<keyword evidence="1" id="KW-0812">Transmembrane</keyword>